<dbReference type="EMBL" id="LNYP01000008">
    <property type="protein sequence ID" value="KTD43507.1"/>
    <property type="molecule type" value="Genomic_DNA"/>
</dbReference>
<evidence type="ECO:0000313" key="2">
    <source>
        <dbReference type="EMBL" id="KTD43507.1"/>
    </source>
</evidence>
<organism evidence="2 3">
    <name type="scientific">Legionella oakridgensis</name>
    <dbReference type="NCBI Taxonomy" id="29423"/>
    <lineage>
        <taxon>Bacteria</taxon>
        <taxon>Pseudomonadati</taxon>
        <taxon>Pseudomonadota</taxon>
        <taxon>Gammaproteobacteria</taxon>
        <taxon>Legionellales</taxon>
        <taxon>Legionellaceae</taxon>
        <taxon>Legionella</taxon>
    </lineage>
</organism>
<evidence type="ECO:0000313" key="3">
    <source>
        <dbReference type="Proteomes" id="UP000054858"/>
    </source>
</evidence>
<protein>
    <submittedName>
        <fullName evidence="2">Periplasmic protein</fullName>
    </submittedName>
</protein>
<dbReference type="Proteomes" id="UP000054858">
    <property type="component" value="Unassembled WGS sequence"/>
</dbReference>
<evidence type="ECO:0000256" key="1">
    <source>
        <dbReference type="SAM" id="SignalP"/>
    </source>
</evidence>
<name>A0A0W0XG55_9GAMM</name>
<proteinExistence type="predicted"/>
<dbReference type="RefSeq" id="WP_051398985.1">
    <property type="nucleotide sequence ID" value="NZ_LCUA01000005.1"/>
</dbReference>
<reference evidence="2 3" key="1">
    <citation type="submission" date="2015-11" db="EMBL/GenBank/DDBJ databases">
        <title>Genomic analysis of 38 Legionella species identifies large and diverse effector repertoires.</title>
        <authorList>
            <person name="Burstein D."/>
            <person name="Amaro F."/>
            <person name="Zusman T."/>
            <person name="Lifshitz Z."/>
            <person name="Cohen O."/>
            <person name="Gilbert J.A."/>
            <person name="Pupko T."/>
            <person name="Shuman H.A."/>
            <person name="Segal G."/>
        </authorList>
    </citation>
    <scope>NUCLEOTIDE SEQUENCE [LARGE SCALE GENOMIC DNA]</scope>
    <source>
        <strain evidence="2 3">Oak Ridge-10</strain>
    </source>
</reference>
<gene>
    <name evidence="2" type="ORF">Loak_0682</name>
</gene>
<accession>A0A0W0XG55</accession>
<comment type="caution">
    <text evidence="2">The sequence shown here is derived from an EMBL/GenBank/DDBJ whole genome shotgun (WGS) entry which is preliminary data.</text>
</comment>
<feature type="chain" id="PRO_5006916495" evidence="1">
    <location>
        <begin position="20"/>
        <end position="149"/>
    </location>
</feature>
<keyword evidence="1" id="KW-0732">Signal</keyword>
<feature type="signal peptide" evidence="1">
    <location>
        <begin position="1"/>
        <end position="19"/>
    </location>
</feature>
<dbReference type="AlphaFoldDB" id="A0A0W0XG55"/>
<sequence>MIKIIILFFNMSFMVAAHAFPCFITVIKDNCWTDYNVTVNVLDASNENNNLVTVIVPEGSSWARQKFTCQPSQKLKFQAQFTPVFWESDEGKSYDGQHYWTLPQQITKDETAWSLTICYPEQFSEVPLPPTAGGQCKCSTAGIPPVPPQ</sequence>
<dbReference type="PATRIC" id="fig|29423.5.peg.710"/>